<dbReference type="EMBL" id="JADGMS010000010">
    <property type="protein sequence ID" value="KAF9673585.1"/>
    <property type="molecule type" value="Genomic_DNA"/>
</dbReference>
<evidence type="ECO:0000313" key="2">
    <source>
        <dbReference type="EMBL" id="KAF9673585.1"/>
    </source>
</evidence>
<accession>A0A835JUY4</accession>
<evidence type="ECO:0000313" key="3">
    <source>
        <dbReference type="Proteomes" id="UP000657918"/>
    </source>
</evidence>
<feature type="region of interest" description="Disordered" evidence="1">
    <location>
        <begin position="1"/>
        <end position="36"/>
    </location>
</feature>
<keyword evidence="3" id="KW-1185">Reference proteome</keyword>
<sequence length="66" mass="7402">MKERMGTSPGLNLQGNSVHFDGRKSQPSESVSRNGRGTAFTALNFPTLFRCSFSNLFQHTLTNIRR</sequence>
<reference evidence="2 3" key="1">
    <citation type="submission" date="2020-10" db="EMBL/GenBank/DDBJ databases">
        <title>Plant Genome Project.</title>
        <authorList>
            <person name="Zhang R.-G."/>
        </authorList>
    </citation>
    <scope>NUCLEOTIDE SEQUENCE [LARGE SCALE GENOMIC DNA]</scope>
    <source>
        <strain evidence="2">FAFU-HL-1</strain>
        <tissue evidence="2">Leaf</tissue>
    </source>
</reference>
<protein>
    <submittedName>
        <fullName evidence="2">Uncharacterized protein</fullName>
    </submittedName>
</protein>
<dbReference type="Proteomes" id="UP000657918">
    <property type="component" value="Unassembled WGS sequence"/>
</dbReference>
<evidence type="ECO:0000256" key="1">
    <source>
        <dbReference type="SAM" id="MobiDB-lite"/>
    </source>
</evidence>
<comment type="caution">
    <text evidence="2">The sequence shown here is derived from an EMBL/GenBank/DDBJ whole genome shotgun (WGS) entry which is preliminary data.</text>
</comment>
<gene>
    <name evidence="2" type="ORF">SADUNF_Sadunf10G0039500</name>
</gene>
<proteinExistence type="predicted"/>
<name>A0A835JUY4_9ROSI</name>
<dbReference type="AlphaFoldDB" id="A0A835JUY4"/>
<organism evidence="2 3">
    <name type="scientific">Salix dunnii</name>
    <dbReference type="NCBI Taxonomy" id="1413687"/>
    <lineage>
        <taxon>Eukaryota</taxon>
        <taxon>Viridiplantae</taxon>
        <taxon>Streptophyta</taxon>
        <taxon>Embryophyta</taxon>
        <taxon>Tracheophyta</taxon>
        <taxon>Spermatophyta</taxon>
        <taxon>Magnoliopsida</taxon>
        <taxon>eudicotyledons</taxon>
        <taxon>Gunneridae</taxon>
        <taxon>Pentapetalae</taxon>
        <taxon>rosids</taxon>
        <taxon>fabids</taxon>
        <taxon>Malpighiales</taxon>
        <taxon>Salicaceae</taxon>
        <taxon>Saliceae</taxon>
        <taxon>Salix</taxon>
    </lineage>
</organism>